<dbReference type="Pfam" id="PF01370">
    <property type="entry name" value="Epimerase"/>
    <property type="match status" value="1"/>
</dbReference>
<dbReference type="EMBL" id="AMKT01000098">
    <property type="protein sequence ID" value="OXG11431.1"/>
    <property type="molecule type" value="Genomic_DNA"/>
</dbReference>
<dbReference type="InterPro" id="IPR036291">
    <property type="entry name" value="NAD(P)-bd_dom_sf"/>
</dbReference>
<organism evidence="2 3">
    <name type="scientific">Cryptococcus neoformans Tu259-1</name>
    <dbReference type="NCBI Taxonomy" id="1230072"/>
    <lineage>
        <taxon>Eukaryota</taxon>
        <taxon>Fungi</taxon>
        <taxon>Dikarya</taxon>
        <taxon>Basidiomycota</taxon>
        <taxon>Agaricomycotina</taxon>
        <taxon>Tremellomycetes</taxon>
        <taxon>Tremellales</taxon>
        <taxon>Cryptococcaceae</taxon>
        <taxon>Cryptococcus</taxon>
        <taxon>Cryptococcus neoformans species complex</taxon>
    </lineage>
</organism>
<dbReference type="Proteomes" id="UP000199727">
    <property type="component" value="Unassembled WGS sequence"/>
</dbReference>
<sequence>MIHLLVTGGSGYIGGEILAQLGGLVIPELQVFVTVRQDQHEVAVKEFPSGLFTPVRLDLSDKEAIKSFISENEIDVVFELTSAFNADIALPSIEALASCGAGKSYISMSSRSRHLYYCHSLNQKPQQRTDQRSQTLLSLRRLLHVKNPVR</sequence>
<evidence type="ECO:0000313" key="3">
    <source>
        <dbReference type="Proteomes" id="UP000199727"/>
    </source>
</evidence>
<protein>
    <recommendedName>
        <fullName evidence="1">NAD-dependent epimerase/dehydratase domain-containing protein</fullName>
    </recommendedName>
</protein>
<dbReference type="AlphaFoldDB" id="A0A854Q2H3"/>
<dbReference type="InterPro" id="IPR001509">
    <property type="entry name" value="Epimerase_deHydtase"/>
</dbReference>
<reference evidence="2 3" key="1">
    <citation type="submission" date="2017-06" db="EMBL/GenBank/DDBJ databases">
        <title>Global population genomics of the pathogenic fungus Cryptococcus neoformans var. grubii.</title>
        <authorList>
            <person name="Cuomo C."/>
            <person name="Litvintseva A."/>
            <person name="Chen Y."/>
            <person name="Young S."/>
            <person name="Zeng Q."/>
            <person name="Chapman S."/>
            <person name="Gujja S."/>
            <person name="Saif S."/>
            <person name="Birren B."/>
        </authorList>
    </citation>
    <scope>NUCLEOTIDE SEQUENCE [LARGE SCALE GENOMIC DNA]</scope>
    <source>
        <strain evidence="2 3">Tu259-1</strain>
    </source>
</reference>
<evidence type="ECO:0000259" key="1">
    <source>
        <dbReference type="Pfam" id="PF01370"/>
    </source>
</evidence>
<feature type="domain" description="NAD-dependent epimerase/dehydratase" evidence="1">
    <location>
        <begin position="5"/>
        <end position="83"/>
    </location>
</feature>
<name>A0A854Q2H3_CRYNE</name>
<comment type="caution">
    <text evidence="2">The sequence shown here is derived from an EMBL/GenBank/DDBJ whole genome shotgun (WGS) entry which is preliminary data.</text>
</comment>
<accession>A0A854Q2H3</accession>
<dbReference type="SUPFAM" id="SSF51735">
    <property type="entry name" value="NAD(P)-binding Rossmann-fold domains"/>
    <property type="match status" value="1"/>
</dbReference>
<dbReference type="Gene3D" id="3.40.50.720">
    <property type="entry name" value="NAD(P)-binding Rossmann-like Domain"/>
    <property type="match status" value="1"/>
</dbReference>
<proteinExistence type="predicted"/>
<gene>
    <name evidence="2" type="ORF">C361_06536</name>
</gene>
<evidence type="ECO:0000313" key="2">
    <source>
        <dbReference type="EMBL" id="OXG11431.1"/>
    </source>
</evidence>